<reference evidence="2" key="1">
    <citation type="submission" date="2023-10" db="EMBL/GenBank/DDBJ databases">
        <title>Genome assembly of Pristionchus species.</title>
        <authorList>
            <person name="Yoshida K."/>
            <person name="Sommer R.J."/>
        </authorList>
    </citation>
    <scope>NUCLEOTIDE SEQUENCE</scope>
    <source>
        <strain evidence="2">RS0144</strain>
    </source>
</reference>
<feature type="coiled-coil region" evidence="1">
    <location>
        <begin position="675"/>
        <end position="702"/>
    </location>
</feature>
<name>A0AAV5ULJ4_9BILA</name>
<accession>A0AAV5ULJ4</accession>
<evidence type="ECO:0000313" key="3">
    <source>
        <dbReference type="Proteomes" id="UP001432027"/>
    </source>
</evidence>
<keyword evidence="1" id="KW-0175">Coiled coil</keyword>
<dbReference type="SUPFAM" id="SSF69322">
    <property type="entry name" value="Tricorn protease domain 2"/>
    <property type="match status" value="1"/>
</dbReference>
<proteinExistence type="predicted"/>
<protein>
    <submittedName>
        <fullName evidence="2">Uncharacterized protein</fullName>
    </submittedName>
</protein>
<keyword evidence="3" id="KW-1185">Reference proteome</keyword>
<dbReference type="EMBL" id="BTSX01000006">
    <property type="protein sequence ID" value="GMT07167.1"/>
    <property type="molecule type" value="Genomic_DNA"/>
</dbReference>
<dbReference type="PANTHER" id="PTHR32215">
    <property type="entry name" value="CILIA- AND FLAGELLA-ASSOCIATED PROTEIN 57"/>
    <property type="match status" value="1"/>
</dbReference>
<evidence type="ECO:0000313" key="2">
    <source>
        <dbReference type="EMBL" id="GMT07167.1"/>
    </source>
</evidence>
<dbReference type="SUPFAM" id="SSF50998">
    <property type="entry name" value="Quinoprotein alcohol dehydrogenase-like"/>
    <property type="match status" value="1"/>
</dbReference>
<dbReference type="InterPro" id="IPR052993">
    <property type="entry name" value="CFA-57"/>
</dbReference>
<dbReference type="Gene3D" id="2.130.10.10">
    <property type="entry name" value="YVTN repeat-like/Quinoprotein amine dehydrogenase"/>
    <property type="match status" value="2"/>
</dbReference>
<dbReference type="AlphaFoldDB" id="A0AAV5ULJ4"/>
<dbReference type="InterPro" id="IPR011047">
    <property type="entry name" value="Quinoprotein_ADH-like_sf"/>
</dbReference>
<dbReference type="Proteomes" id="UP001432027">
    <property type="component" value="Unassembled WGS sequence"/>
</dbReference>
<feature type="coiled-coil region" evidence="1">
    <location>
        <begin position="776"/>
        <end position="824"/>
    </location>
</feature>
<organism evidence="2 3">
    <name type="scientific">Pristionchus entomophagus</name>
    <dbReference type="NCBI Taxonomy" id="358040"/>
    <lineage>
        <taxon>Eukaryota</taxon>
        <taxon>Metazoa</taxon>
        <taxon>Ecdysozoa</taxon>
        <taxon>Nematoda</taxon>
        <taxon>Chromadorea</taxon>
        <taxon>Rhabditida</taxon>
        <taxon>Rhabditina</taxon>
        <taxon>Diplogasteromorpha</taxon>
        <taxon>Diplogasteroidea</taxon>
        <taxon>Neodiplogasteridae</taxon>
        <taxon>Pristionchus</taxon>
    </lineage>
</organism>
<dbReference type="PANTHER" id="PTHR32215:SF0">
    <property type="entry name" value="CILIA- AND FLAGELLA-ASSOCIATED PROTEIN 57"/>
    <property type="match status" value="1"/>
</dbReference>
<sequence length="969" mass="110065">MHSSNEFASRSQSIRGFESAVFGLSTTVFYTNADCLHHIDIDGDNPRVECMKQSGEVTCLTASPDHSFIAFGINDQSSEGGAAIRVIDASTMEAVIDVSHPNKVTSMCISQGSESLVALSEASSDMIKLCVFDMKQLKQSALGELVPNTDSARWEVSFCPADEGIVCVFGGDYAYLLRVLNGYVDKFSQIHFDDVTCHSWASDVTMAFGTTTSSIRLYRETLPLQIVDLSESYRSFLDSEIPECRVVAMTFTIRKFAVATQNGILLVFPMHEGNPQWEEAITIVLSECRLEAGNQRILAFDQTEENLVYTNGKELLVSCLRHVNGTMKDGGRVVTVKHLKEVTNASISNEFVATLDADGAIIISARNSGRIVSYSQMKDVLGIFFTDQLYQLIVVTKIGVTAFEVAFHSLEPREDLIVQHFVYCCVNPSRSLVALFQSHRFDIYSTHDFSRVSGYSTNLKKGIAKAVFADNDDFLTVLGVNDQIFVYDCRTGDLVWCVETKLQFYTDILHIGNNVYVLNKRFTVARLRNGKELGVLSMHTSTLGYQSSSQLMAGRGELAFLGTACGQVLVSRTADIEDPELFMKHCHYPLSYLSVLHDNLIIGSRNGCVVLVSLETEAYSPLHDDDYVLWPHSRIYNFTYLIQEIDLERNIIRKETDSFVKAYTKRRDEEVEKLRDECDRSVKAMKERVKKIEEAFELSEQEKQATISNLKKLYEDEFSAQENRHDTMIREHISMALKAAEEHSELVKQMDESFEGQRSEMIASFHETENRIVVQKKKFEDDLKQKQIELEEEKRRVEHAKKQMRELQNEHKCREENMNQKRREEIRILENELWNEKATSVQLAEQRDRAHNDCSKEKTAVLVRDEKIAELTDDLTTTTSKCGALMAELEVARKTEFGLRSATKNVTASLNSKSEELEKTRVLAHRYERHLREVEARLDDISKCVYNSRVLEHKVLGLLAYVNEHPHHT</sequence>
<gene>
    <name evidence="2" type="ORF">PENTCL1PPCAC_29341</name>
</gene>
<comment type="caution">
    <text evidence="2">The sequence shown here is derived from an EMBL/GenBank/DDBJ whole genome shotgun (WGS) entry which is preliminary data.</text>
</comment>
<evidence type="ECO:0000256" key="1">
    <source>
        <dbReference type="SAM" id="Coils"/>
    </source>
</evidence>
<dbReference type="InterPro" id="IPR015943">
    <property type="entry name" value="WD40/YVTN_repeat-like_dom_sf"/>
</dbReference>